<dbReference type="GO" id="GO:0016787">
    <property type="term" value="F:hydrolase activity"/>
    <property type="evidence" value="ECO:0007669"/>
    <property type="project" value="UniProtKB-KW"/>
</dbReference>
<keyword evidence="1" id="KW-0732">Signal</keyword>
<comment type="caution">
    <text evidence="2">The sequence shown here is derived from an EMBL/GenBank/DDBJ whole genome shotgun (WGS) entry which is preliminary data.</text>
</comment>
<proteinExistence type="predicted"/>
<dbReference type="CDD" id="cd00229">
    <property type="entry name" value="SGNH_hydrolase"/>
    <property type="match status" value="1"/>
</dbReference>
<evidence type="ECO:0000313" key="3">
    <source>
        <dbReference type="Proteomes" id="UP001501207"/>
    </source>
</evidence>
<dbReference type="RefSeq" id="WP_344979828.1">
    <property type="nucleotide sequence ID" value="NZ_BAABFN010000006.1"/>
</dbReference>
<dbReference type="Proteomes" id="UP001501207">
    <property type="component" value="Unassembled WGS sequence"/>
</dbReference>
<evidence type="ECO:0000256" key="1">
    <source>
        <dbReference type="SAM" id="SignalP"/>
    </source>
</evidence>
<accession>A0ABP8FZM2</accession>
<feature type="signal peptide" evidence="1">
    <location>
        <begin position="1"/>
        <end position="24"/>
    </location>
</feature>
<evidence type="ECO:0000313" key="2">
    <source>
        <dbReference type="EMBL" id="GAA4314292.1"/>
    </source>
</evidence>
<organism evidence="2 3">
    <name type="scientific">Compostibacter hankyongensis</name>
    <dbReference type="NCBI Taxonomy" id="1007089"/>
    <lineage>
        <taxon>Bacteria</taxon>
        <taxon>Pseudomonadati</taxon>
        <taxon>Bacteroidota</taxon>
        <taxon>Chitinophagia</taxon>
        <taxon>Chitinophagales</taxon>
        <taxon>Chitinophagaceae</taxon>
        <taxon>Compostibacter</taxon>
    </lineage>
</organism>
<dbReference type="EMBL" id="BAABFN010000006">
    <property type="protein sequence ID" value="GAA4314292.1"/>
    <property type="molecule type" value="Genomic_DNA"/>
</dbReference>
<dbReference type="Gene3D" id="3.40.50.1110">
    <property type="entry name" value="SGNH hydrolase"/>
    <property type="match status" value="1"/>
</dbReference>
<name>A0ABP8FZM2_9BACT</name>
<gene>
    <name evidence="2" type="ORF">GCM10023143_25070</name>
</gene>
<sequence length="232" mass="26202">MSRHIILPAVFALAALTFCQTAGAQSKSINEDIEWSHTWITSTGKTDLPHVLVIGDSHVEAYYPSVAKALEGKAYPCKFTTSKSMGDPVLLEQLEQVLKHYRFDVISFNNGLHGREYTAEQYAAYIPKVYKLLRKYGHPRIQWVNTTAERNKDDLQQVDDFNANVVKRNRYVKDFTTKEHIPMIDNYALSEAHPEFYREDGVHFKPDGVAAESKSVTEGILSLLKVALGEAP</sequence>
<feature type="chain" id="PRO_5047084121" evidence="1">
    <location>
        <begin position="25"/>
        <end position="232"/>
    </location>
</feature>
<keyword evidence="3" id="KW-1185">Reference proteome</keyword>
<keyword evidence="2" id="KW-0378">Hydrolase</keyword>
<protein>
    <submittedName>
        <fullName evidence="2">SGNH/GDSL hydrolase family protein</fullName>
    </submittedName>
</protein>
<reference evidence="3" key="1">
    <citation type="journal article" date="2019" name="Int. J. Syst. Evol. Microbiol.">
        <title>The Global Catalogue of Microorganisms (GCM) 10K type strain sequencing project: providing services to taxonomists for standard genome sequencing and annotation.</title>
        <authorList>
            <consortium name="The Broad Institute Genomics Platform"/>
            <consortium name="The Broad Institute Genome Sequencing Center for Infectious Disease"/>
            <person name="Wu L."/>
            <person name="Ma J."/>
        </authorList>
    </citation>
    <scope>NUCLEOTIDE SEQUENCE [LARGE SCALE GENOMIC DNA]</scope>
    <source>
        <strain evidence="3">JCM 17664</strain>
    </source>
</reference>
<dbReference type="InterPro" id="IPR036514">
    <property type="entry name" value="SGNH_hydro_sf"/>
</dbReference>
<dbReference type="SUPFAM" id="SSF52266">
    <property type="entry name" value="SGNH hydrolase"/>
    <property type="match status" value="1"/>
</dbReference>